<gene>
    <name evidence="11 14" type="primary">priA</name>
    <name evidence="14" type="ORF">ACFFIT_13070</name>
</gene>
<dbReference type="NCBIfam" id="NF004065">
    <property type="entry name" value="PRK05580.1-1"/>
    <property type="match status" value="1"/>
</dbReference>
<feature type="binding site" evidence="11">
    <location>
        <position position="477"/>
    </location>
    <ligand>
        <name>Zn(2+)</name>
        <dbReference type="ChEBI" id="CHEBI:29105"/>
        <label>2</label>
    </ligand>
</feature>
<keyword evidence="4 11" id="KW-0547">Nucleotide-binding</keyword>
<dbReference type="Gene3D" id="3.40.1440.60">
    <property type="entry name" value="PriA, 3(prime) DNA-binding domain"/>
    <property type="match status" value="1"/>
</dbReference>
<keyword evidence="9 11" id="KW-0238">DNA-binding</keyword>
<evidence type="ECO:0000313" key="14">
    <source>
        <dbReference type="EMBL" id="MFC0181004.1"/>
    </source>
</evidence>
<dbReference type="HAMAP" id="MF_00983">
    <property type="entry name" value="PriA"/>
    <property type="match status" value="1"/>
</dbReference>
<keyword evidence="3 11" id="KW-0479">Metal-binding</keyword>
<evidence type="ECO:0000313" key="15">
    <source>
        <dbReference type="Proteomes" id="UP001589758"/>
    </source>
</evidence>
<evidence type="ECO:0000256" key="10">
    <source>
        <dbReference type="ARBA" id="ARBA00023235"/>
    </source>
</evidence>
<feature type="binding site" evidence="11">
    <location>
        <position position="468"/>
    </location>
    <ligand>
        <name>Zn(2+)</name>
        <dbReference type="ChEBI" id="CHEBI:29105"/>
        <label>1</label>
    </ligand>
</feature>
<dbReference type="InterPro" id="IPR011545">
    <property type="entry name" value="DEAD/DEAH_box_helicase_dom"/>
</dbReference>
<dbReference type="Pfam" id="PF18319">
    <property type="entry name" value="Zn_ribbon_PriA"/>
    <property type="match status" value="1"/>
</dbReference>
<feature type="binding site" evidence="11">
    <location>
        <position position="508"/>
    </location>
    <ligand>
        <name>Zn(2+)</name>
        <dbReference type="ChEBI" id="CHEBI:29105"/>
        <label>1</label>
    </ligand>
</feature>
<evidence type="ECO:0000256" key="11">
    <source>
        <dbReference type="HAMAP-Rule" id="MF_00983"/>
    </source>
</evidence>
<evidence type="ECO:0000256" key="3">
    <source>
        <dbReference type="ARBA" id="ARBA00022723"/>
    </source>
</evidence>
<keyword evidence="1 11" id="KW-0639">Primosome</keyword>
<dbReference type="Pfam" id="PF00270">
    <property type="entry name" value="DEAD"/>
    <property type="match status" value="1"/>
</dbReference>
<dbReference type="InterPro" id="IPR005259">
    <property type="entry name" value="PriA"/>
</dbReference>
<feature type="domain" description="Helicase C-terminal" evidence="13">
    <location>
        <begin position="482"/>
        <end position="657"/>
    </location>
</feature>
<dbReference type="InterPro" id="IPR014001">
    <property type="entry name" value="Helicase_ATP-bd"/>
</dbReference>
<dbReference type="InterPro" id="IPR027417">
    <property type="entry name" value="P-loop_NTPase"/>
</dbReference>
<keyword evidence="5 11" id="KW-0378">Hydrolase</keyword>
<dbReference type="Pfam" id="PF17764">
    <property type="entry name" value="PriA_3primeBD"/>
    <property type="match status" value="1"/>
</dbReference>
<evidence type="ECO:0000256" key="8">
    <source>
        <dbReference type="ARBA" id="ARBA00022840"/>
    </source>
</evidence>
<comment type="caution">
    <text evidence="14">The sequence shown here is derived from an EMBL/GenBank/DDBJ whole genome shotgun (WGS) entry which is preliminary data.</text>
</comment>
<evidence type="ECO:0000256" key="7">
    <source>
        <dbReference type="ARBA" id="ARBA00022833"/>
    </source>
</evidence>
<comment type="cofactor">
    <cofactor evidence="11">
        <name>Zn(2+)</name>
        <dbReference type="ChEBI" id="CHEBI:29105"/>
    </cofactor>
    <text evidence="11">Binds 2 zinc ions per subunit.</text>
</comment>
<evidence type="ECO:0000256" key="5">
    <source>
        <dbReference type="ARBA" id="ARBA00022801"/>
    </source>
</evidence>
<comment type="subunit">
    <text evidence="11">Component of the replication restart primosome.</text>
</comment>
<keyword evidence="6 11" id="KW-0347">Helicase</keyword>
<feature type="binding site" evidence="11">
    <location>
        <position position="495"/>
    </location>
    <ligand>
        <name>Zn(2+)</name>
        <dbReference type="ChEBI" id="CHEBI:29105"/>
        <label>2</label>
    </ligand>
</feature>
<dbReference type="GO" id="GO:0016787">
    <property type="term" value="F:hydrolase activity"/>
    <property type="evidence" value="ECO:0007669"/>
    <property type="project" value="UniProtKB-KW"/>
</dbReference>
<dbReference type="PROSITE" id="PS51192">
    <property type="entry name" value="HELICASE_ATP_BIND_1"/>
    <property type="match status" value="1"/>
</dbReference>
<reference evidence="14 15" key="1">
    <citation type="submission" date="2024-09" db="EMBL/GenBank/DDBJ databases">
        <authorList>
            <person name="Sun Q."/>
            <person name="Mori K."/>
        </authorList>
    </citation>
    <scope>NUCLEOTIDE SEQUENCE [LARGE SCALE GENOMIC DNA]</scope>
    <source>
        <strain evidence="14 15">CCM 8545</strain>
    </source>
</reference>
<dbReference type="SMART" id="SM00490">
    <property type="entry name" value="HELICc"/>
    <property type="match status" value="1"/>
</dbReference>
<dbReference type="SMART" id="SM00487">
    <property type="entry name" value="DEXDc"/>
    <property type="match status" value="1"/>
</dbReference>
<comment type="function">
    <text evidence="11">Initiates the restart of stalled replication forks, which reloads the replicative helicase on sites other than the origin of replication. Recognizes and binds to abandoned replication forks and remodels them to uncover a helicase loading site. Promotes assembly of the primosome at these replication forks.</text>
</comment>
<dbReference type="PROSITE" id="PS51194">
    <property type="entry name" value="HELICASE_CTER"/>
    <property type="match status" value="1"/>
</dbReference>
<feature type="binding site" evidence="11">
    <location>
        <position position="505"/>
    </location>
    <ligand>
        <name>Zn(2+)</name>
        <dbReference type="ChEBI" id="CHEBI:29105"/>
        <label>1</label>
    </ligand>
</feature>
<feature type="binding site" evidence="11">
    <location>
        <position position="492"/>
    </location>
    <ligand>
        <name>Zn(2+)</name>
        <dbReference type="ChEBI" id="CHEBI:29105"/>
        <label>2</label>
    </ligand>
</feature>
<feature type="binding site" evidence="11">
    <location>
        <position position="474"/>
    </location>
    <ligand>
        <name>Zn(2+)</name>
        <dbReference type="ChEBI" id="CHEBI:29105"/>
        <label>2</label>
    </ligand>
</feature>
<dbReference type="Pfam" id="PF00271">
    <property type="entry name" value="Helicase_C"/>
    <property type="match status" value="1"/>
</dbReference>
<dbReference type="PANTHER" id="PTHR30580:SF0">
    <property type="entry name" value="PRIMOSOMAL PROTEIN N"/>
    <property type="match status" value="1"/>
</dbReference>
<organism evidence="14 15">
    <name type="scientific">Thorsellia kenyensis</name>
    <dbReference type="NCBI Taxonomy" id="1549888"/>
    <lineage>
        <taxon>Bacteria</taxon>
        <taxon>Pseudomonadati</taxon>
        <taxon>Pseudomonadota</taxon>
        <taxon>Gammaproteobacteria</taxon>
        <taxon>Enterobacterales</taxon>
        <taxon>Thorselliaceae</taxon>
        <taxon>Thorsellia</taxon>
    </lineage>
</organism>
<feature type="domain" description="Helicase ATP-binding" evidence="12">
    <location>
        <begin position="240"/>
        <end position="406"/>
    </location>
</feature>
<feature type="binding site" evidence="11">
    <location>
        <position position="465"/>
    </location>
    <ligand>
        <name>Zn(2+)</name>
        <dbReference type="ChEBI" id="CHEBI:29105"/>
        <label>1</label>
    </ligand>
</feature>
<keyword evidence="10 11" id="KW-0413">Isomerase</keyword>
<keyword evidence="7 11" id="KW-0862">Zinc</keyword>
<dbReference type="InterPro" id="IPR041236">
    <property type="entry name" value="PriA_C"/>
</dbReference>
<evidence type="ECO:0000256" key="9">
    <source>
        <dbReference type="ARBA" id="ARBA00023125"/>
    </source>
</evidence>
<accession>A0ABV6CDD5</accession>
<keyword evidence="15" id="KW-1185">Reference proteome</keyword>
<dbReference type="PANTHER" id="PTHR30580">
    <property type="entry name" value="PRIMOSOMAL PROTEIN N"/>
    <property type="match status" value="1"/>
</dbReference>
<dbReference type="NCBIfam" id="NF004067">
    <property type="entry name" value="PRK05580.1-4"/>
    <property type="match status" value="1"/>
</dbReference>
<dbReference type="Pfam" id="PF18074">
    <property type="entry name" value="PriA_C"/>
    <property type="match status" value="1"/>
</dbReference>
<proteinExistence type="inferred from homology"/>
<dbReference type="EC" id="5.6.2.4" evidence="11"/>
<evidence type="ECO:0000259" key="12">
    <source>
        <dbReference type="PROSITE" id="PS51192"/>
    </source>
</evidence>
<evidence type="ECO:0000256" key="2">
    <source>
        <dbReference type="ARBA" id="ARBA00022705"/>
    </source>
</evidence>
<protein>
    <recommendedName>
        <fullName evidence="11">Replication restart protein PriA</fullName>
    </recommendedName>
    <alternativeName>
        <fullName evidence="11">ATP-dependent DNA helicase PriA</fullName>
        <ecNumber evidence="11">5.6.2.4</ecNumber>
    </alternativeName>
    <alternativeName>
        <fullName evidence="11">DNA 3'-5' helicase PriA</fullName>
    </alternativeName>
</protein>
<keyword evidence="2 11" id="KW-0235">DNA replication</keyword>
<dbReference type="CDD" id="cd18804">
    <property type="entry name" value="SF2_C_priA"/>
    <property type="match status" value="1"/>
</dbReference>
<dbReference type="NCBIfam" id="TIGR00595">
    <property type="entry name" value="priA"/>
    <property type="match status" value="1"/>
</dbReference>
<dbReference type="InterPro" id="IPR001650">
    <property type="entry name" value="Helicase_C-like"/>
</dbReference>
<dbReference type="RefSeq" id="WP_385878343.1">
    <property type="nucleotide sequence ID" value="NZ_JBHLXE010000111.1"/>
</dbReference>
<dbReference type="Gene3D" id="3.40.50.300">
    <property type="entry name" value="P-loop containing nucleotide triphosphate hydrolases"/>
    <property type="match status" value="2"/>
</dbReference>
<comment type="similarity">
    <text evidence="11">Belongs to the helicase family. PriA subfamily.</text>
</comment>
<comment type="catalytic activity">
    <reaction evidence="11">
        <text>Couples ATP hydrolysis with the unwinding of duplex DNA by translocating in the 3'-5' direction.</text>
        <dbReference type="EC" id="5.6.2.4"/>
    </reaction>
</comment>
<dbReference type="InterPro" id="IPR040498">
    <property type="entry name" value="PriA_CRR"/>
</dbReference>
<keyword evidence="8 11" id="KW-0067">ATP-binding</keyword>
<comment type="catalytic activity">
    <reaction evidence="11">
        <text>ATP + H2O = ADP + phosphate + H(+)</text>
        <dbReference type="Rhea" id="RHEA:13065"/>
        <dbReference type="ChEBI" id="CHEBI:15377"/>
        <dbReference type="ChEBI" id="CHEBI:15378"/>
        <dbReference type="ChEBI" id="CHEBI:30616"/>
        <dbReference type="ChEBI" id="CHEBI:43474"/>
        <dbReference type="ChEBI" id="CHEBI:456216"/>
        <dbReference type="EC" id="5.6.2.4"/>
    </reaction>
</comment>
<evidence type="ECO:0000256" key="4">
    <source>
        <dbReference type="ARBA" id="ARBA00022741"/>
    </source>
</evidence>
<sequence>MIEQRFVNVAIQTPLYNTFDYLWPFNEDPIIGGRVVIPFGRQTKVGIILSHSDKTDIPTTKIKAIKSIIDSSPVFDKDMLKMLFFASQYYQHPKGEVLFHALPLLLREGKPNELKKETVKICRLIESYSSNHSFAIEAEQLETRIADADLLNRELKRAPKQKNLYELLKNSSFPSIELKELGHSTATINALKAKGIIEEVAIEVAPSEYPADAHWTKTYSGANNALTLNKEQATAVGVIATLKENFNTWLIEGITGSGKTEVYLHLIDTVLKAGKQVLVLIPEIGLTPQTISRFNARFSVPIAMLHSKLNDNARLKAWQQAKSGDIAIVIGTRSSVFTPFKNLGLIIIDEEHDSSYKQQEGFRYHARDIAITRAKPLNIPVILGTATPSLETLHNTKIGKFKLLSLTKRAGNASLPKQHLIDLKNQPLEAGLSHPLIQVMRTHLASNNQVLLFLNRRGYAPALLCHECGWIAECRHCEKSYTLHQAINKLRCHHCDHQIKTPVQCYSCGSTQLMPAGIGTEQLEEKLTQLFPGVPISRIDRDTVSKKGELEDELELINQGGRRIIVGTQMLAKGHHFSDVTLVALLDVDGALFSADFRSAEHFGQLFTQVSGRAGRASKPGTVYLQTHHPEHPWLTMLFKEGYKGLSEMLLKEREETLLPPFSHLACLRAESIQSQLANQFLMAIKNELKASPYFDNNLWILGPVPSLLAKRQGRFRWQLLIQHKDRQKLHQQLNLLNAILSHQTTGNKLRWSLDIDPLDN</sequence>
<dbReference type="SUPFAM" id="SSF52540">
    <property type="entry name" value="P-loop containing nucleoside triphosphate hydrolases"/>
    <property type="match status" value="1"/>
</dbReference>
<evidence type="ECO:0000256" key="6">
    <source>
        <dbReference type="ARBA" id="ARBA00022806"/>
    </source>
</evidence>
<dbReference type="Proteomes" id="UP001589758">
    <property type="component" value="Unassembled WGS sequence"/>
</dbReference>
<dbReference type="InterPro" id="IPR041222">
    <property type="entry name" value="PriA_3primeBD"/>
</dbReference>
<evidence type="ECO:0000259" key="13">
    <source>
        <dbReference type="PROSITE" id="PS51194"/>
    </source>
</evidence>
<name>A0ABV6CDD5_9GAMM</name>
<dbReference type="EMBL" id="JBHLXE010000111">
    <property type="protein sequence ID" value="MFC0181004.1"/>
    <property type="molecule type" value="Genomic_DNA"/>
</dbReference>
<dbReference type="CDD" id="cd17929">
    <property type="entry name" value="DEXHc_priA"/>
    <property type="match status" value="1"/>
</dbReference>
<evidence type="ECO:0000256" key="1">
    <source>
        <dbReference type="ARBA" id="ARBA00022515"/>
    </source>
</evidence>
<dbReference type="InterPro" id="IPR042115">
    <property type="entry name" value="PriA_3primeBD_sf"/>
</dbReference>